<keyword evidence="2" id="KW-0548">Nucleotidyltransferase</keyword>
<dbReference type="OrthoDB" id="9802488at2759"/>
<proteinExistence type="predicted"/>
<dbReference type="SUPFAM" id="SSF56672">
    <property type="entry name" value="DNA/RNA polymerases"/>
    <property type="match status" value="1"/>
</dbReference>
<dbReference type="PANTHER" id="PTHR19446">
    <property type="entry name" value="REVERSE TRANSCRIPTASES"/>
    <property type="match status" value="1"/>
</dbReference>
<dbReference type="CDD" id="cd01650">
    <property type="entry name" value="RT_nLTR_like"/>
    <property type="match status" value="1"/>
</dbReference>
<evidence type="ECO:0000259" key="1">
    <source>
        <dbReference type="Pfam" id="PF00078"/>
    </source>
</evidence>
<dbReference type="GO" id="GO:0003964">
    <property type="term" value="F:RNA-directed DNA polymerase activity"/>
    <property type="evidence" value="ECO:0007669"/>
    <property type="project" value="UniProtKB-KW"/>
</dbReference>
<protein>
    <submittedName>
        <fullName evidence="2">Probable RNA-directed DNA polymerase from transposon X-element</fullName>
    </submittedName>
</protein>
<dbReference type="InterPro" id="IPR000477">
    <property type="entry name" value="RT_dom"/>
</dbReference>
<evidence type="ECO:0000313" key="2">
    <source>
        <dbReference type="EMBL" id="GBP24962.1"/>
    </source>
</evidence>
<keyword evidence="2" id="KW-0695">RNA-directed DNA polymerase</keyword>
<accession>A0A4C1UG54</accession>
<dbReference type="Proteomes" id="UP000299102">
    <property type="component" value="Unassembled WGS sequence"/>
</dbReference>
<dbReference type="Pfam" id="PF00078">
    <property type="entry name" value="RVT_1"/>
    <property type="match status" value="1"/>
</dbReference>
<dbReference type="InterPro" id="IPR043502">
    <property type="entry name" value="DNA/RNA_pol_sf"/>
</dbReference>
<keyword evidence="3" id="KW-1185">Reference proteome</keyword>
<dbReference type="STRING" id="151549.A0A4C1UG54"/>
<comment type="caution">
    <text evidence="2">The sequence shown here is derived from an EMBL/GenBank/DDBJ whole genome shotgun (WGS) entry which is preliminary data.</text>
</comment>
<gene>
    <name evidence="2" type="ORF">EVAR_12629_1</name>
</gene>
<dbReference type="AlphaFoldDB" id="A0A4C1UG54"/>
<sequence length="313" mass="35550">MKLRGLKAYRIAVSSFAKFKHGCVNRNDKFHDGRPSTAVNNENVDPVRRMIKRDRHVTYHEIWTSLGIGALAKALKTEGAVPTPALKKPDKSIAFDDREKAECLADSIEQQCIENPPIRFRTSWKEAVVKGIPKPGKPRDLPASYRPISLLSVLGKLFEKMLKTRLSDHLIGKGLIINEQFGFRPNHFCPQQALRLIEYISDGFEVKRNTVAVFFDVAKAFDRSVMTYASPVFAHARPDLLYDLQIVQNNFCRRAADAQRYVKNSVLHWDLELPPISKFMKDASERFFDIANNHSNPLLVGRILRATSSATFL</sequence>
<keyword evidence="2" id="KW-0808">Transferase</keyword>
<dbReference type="EMBL" id="BGZK01000167">
    <property type="protein sequence ID" value="GBP24962.1"/>
    <property type="molecule type" value="Genomic_DNA"/>
</dbReference>
<feature type="domain" description="Reverse transcriptase" evidence="1">
    <location>
        <begin position="132"/>
        <end position="223"/>
    </location>
</feature>
<reference evidence="2 3" key="1">
    <citation type="journal article" date="2019" name="Commun. Biol.">
        <title>The bagworm genome reveals a unique fibroin gene that provides high tensile strength.</title>
        <authorList>
            <person name="Kono N."/>
            <person name="Nakamura H."/>
            <person name="Ohtoshi R."/>
            <person name="Tomita M."/>
            <person name="Numata K."/>
            <person name="Arakawa K."/>
        </authorList>
    </citation>
    <scope>NUCLEOTIDE SEQUENCE [LARGE SCALE GENOMIC DNA]</scope>
</reference>
<evidence type="ECO:0000313" key="3">
    <source>
        <dbReference type="Proteomes" id="UP000299102"/>
    </source>
</evidence>
<organism evidence="2 3">
    <name type="scientific">Eumeta variegata</name>
    <name type="common">Bagworm moth</name>
    <name type="synonym">Eumeta japonica</name>
    <dbReference type="NCBI Taxonomy" id="151549"/>
    <lineage>
        <taxon>Eukaryota</taxon>
        <taxon>Metazoa</taxon>
        <taxon>Ecdysozoa</taxon>
        <taxon>Arthropoda</taxon>
        <taxon>Hexapoda</taxon>
        <taxon>Insecta</taxon>
        <taxon>Pterygota</taxon>
        <taxon>Neoptera</taxon>
        <taxon>Endopterygota</taxon>
        <taxon>Lepidoptera</taxon>
        <taxon>Glossata</taxon>
        <taxon>Ditrysia</taxon>
        <taxon>Tineoidea</taxon>
        <taxon>Psychidae</taxon>
        <taxon>Oiketicinae</taxon>
        <taxon>Eumeta</taxon>
    </lineage>
</organism>
<name>A0A4C1UG54_EUMVA</name>